<dbReference type="GO" id="GO:0022857">
    <property type="term" value="F:transmembrane transporter activity"/>
    <property type="evidence" value="ECO:0007669"/>
    <property type="project" value="InterPro"/>
</dbReference>
<keyword evidence="4 6" id="KW-1133">Transmembrane helix</keyword>
<evidence type="ECO:0000256" key="1">
    <source>
        <dbReference type="ARBA" id="ARBA00004651"/>
    </source>
</evidence>
<dbReference type="RefSeq" id="WP_072613086.1">
    <property type="nucleotide sequence ID" value="NZ_AP017935.1"/>
</dbReference>
<dbReference type="CDD" id="cd17489">
    <property type="entry name" value="MFS_YfcJ_like"/>
    <property type="match status" value="1"/>
</dbReference>
<dbReference type="AlphaFoldDB" id="A0A2N9KBL0"/>
<keyword evidence="3 6" id="KW-0812">Transmembrane</keyword>
<feature type="transmembrane region" description="Helical" evidence="6">
    <location>
        <begin position="186"/>
        <end position="204"/>
    </location>
</feature>
<evidence type="ECO:0000259" key="7">
    <source>
        <dbReference type="PROSITE" id="PS50850"/>
    </source>
</evidence>
<protein>
    <submittedName>
        <fullName evidence="9">Inner membrane transport protein YajR</fullName>
    </submittedName>
</protein>
<name>A0A2N9KBL0_9LACO</name>
<proteinExistence type="predicted"/>
<evidence type="ECO:0000256" key="2">
    <source>
        <dbReference type="ARBA" id="ARBA00022448"/>
    </source>
</evidence>
<dbReference type="InterPro" id="IPR036259">
    <property type="entry name" value="MFS_trans_sf"/>
</dbReference>
<dbReference type="SUPFAM" id="SSF103473">
    <property type="entry name" value="MFS general substrate transporter"/>
    <property type="match status" value="1"/>
</dbReference>
<feature type="transmembrane region" description="Helical" evidence="6">
    <location>
        <begin position="263"/>
        <end position="284"/>
    </location>
</feature>
<feature type="transmembrane region" description="Helical" evidence="6">
    <location>
        <begin position="32"/>
        <end position="53"/>
    </location>
</feature>
<keyword evidence="11" id="KW-1185">Reference proteome</keyword>
<evidence type="ECO:0000256" key="5">
    <source>
        <dbReference type="ARBA" id="ARBA00023136"/>
    </source>
</evidence>
<dbReference type="KEGG" id="lsu:A6B45_01810"/>
<feature type="transmembrane region" description="Helical" evidence="6">
    <location>
        <begin position="356"/>
        <end position="375"/>
    </location>
</feature>
<gene>
    <name evidence="9" type="primary">yajR</name>
    <name evidence="8" type="ORF">LES8486_01156</name>
    <name evidence="9" type="ORF">LES9216_01303</name>
</gene>
<feature type="transmembrane region" description="Helical" evidence="6">
    <location>
        <begin position="233"/>
        <end position="257"/>
    </location>
</feature>
<sequence>MMQNNQQSLDKIKGAVGTQSRDTDQRLFTKDFIILMMINFLVMTAVTTQMGTLPLYVTHLGGNSIMSGLVVGIWGLAALCARIPVGKLLDTYGRKKLIFIGLAILMADFSMLIFYSTIVSLIVLRALQGIGNGTQSTSVATMVADKLPKQKLSIGLGYFSISQTLPAAIGPAIGLVVVENFGFQSLFYFSLSLICIAFVLSFFVKDNYTHVEKAKHVADENTGFLDLIRLRSVWVPSLIVFVVCFANAAVTAFLVQFGEQKNLSATIVGFSFTMQAIIGALVRVWFAKLYLYFRSYVLVIAGILMIASAYFMIAFGATVEWLVLAGALNGFGFALLIPLMNAVVLKNVSSAQRGRATAIFSSGTDVAYGLGAFMWGVVANFIGFFGMYCLTATMVIATLLLVIAHNRLLNE</sequence>
<accession>A0A2N9KBL0</accession>
<dbReference type="Proteomes" id="UP000239237">
    <property type="component" value="Unassembled WGS sequence"/>
</dbReference>
<dbReference type="EMBL" id="OKQU01000001">
    <property type="protein sequence ID" value="SPE07427.1"/>
    <property type="molecule type" value="Genomic_DNA"/>
</dbReference>
<evidence type="ECO:0000256" key="3">
    <source>
        <dbReference type="ARBA" id="ARBA00022692"/>
    </source>
</evidence>
<dbReference type="InterPro" id="IPR052714">
    <property type="entry name" value="MFS_Exporter"/>
</dbReference>
<dbReference type="Gene3D" id="1.20.1250.20">
    <property type="entry name" value="MFS general substrate transporter like domains"/>
    <property type="match status" value="1"/>
</dbReference>
<dbReference type="InterPro" id="IPR020846">
    <property type="entry name" value="MFS_dom"/>
</dbReference>
<feature type="transmembrane region" description="Helical" evidence="6">
    <location>
        <begin position="296"/>
        <end position="315"/>
    </location>
</feature>
<feature type="transmembrane region" description="Helical" evidence="6">
    <location>
        <begin position="381"/>
        <end position="404"/>
    </location>
</feature>
<dbReference type="PANTHER" id="PTHR23531:SF1">
    <property type="entry name" value="QUINOLENE RESISTANCE PROTEIN NORA"/>
    <property type="match status" value="1"/>
</dbReference>
<evidence type="ECO:0000313" key="9">
    <source>
        <dbReference type="EMBL" id="SPE07427.1"/>
    </source>
</evidence>
<keyword evidence="5 6" id="KW-0472">Membrane</keyword>
<reference evidence="8 11" key="1">
    <citation type="submission" date="2018-02" db="EMBL/GenBank/DDBJ databases">
        <authorList>
            <person name="Rodrigo-Torres L."/>
            <person name="Arahal R. D."/>
            <person name="Lucena T."/>
        </authorList>
    </citation>
    <scope>NUCLEOTIDE SEQUENCE [LARGE SCALE GENOMIC DNA]</scope>
    <source>
        <strain evidence="8 11">CECT 8486</strain>
    </source>
</reference>
<feature type="transmembrane region" description="Helical" evidence="6">
    <location>
        <begin position="65"/>
        <end position="85"/>
    </location>
</feature>
<organism evidence="9 10">
    <name type="scientific">Leuconostoc suionicum</name>
    <dbReference type="NCBI Taxonomy" id="1511761"/>
    <lineage>
        <taxon>Bacteria</taxon>
        <taxon>Bacillati</taxon>
        <taxon>Bacillota</taxon>
        <taxon>Bacilli</taxon>
        <taxon>Lactobacillales</taxon>
        <taxon>Lactobacillaceae</taxon>
        <taxon>Leuconostoc</taxon>
    </lineage>
</organism>
<dbReference type="Pfam" id="PF07690">
    <property type="entry name" value="MFS_1"/>
    <property type="match status" value="1"/>
</dbReference>
<dbReference type="PANTHER" id="PTHR23531">
    <property type="entry name" value="QUINOLENE RESISTANCE PROTEIN NORA"/>
    <property type="match status" value="1"/>
</dbReference>
<evidence type="ECO:0000256" key="6">
    <source>
        <dbReference type="SAM" id="Phobius"/>
    </source>
</evidence>
<feature type="transmembrane region" description="Helical" evidence="6">
    <location>
        <begin position="321"/>
        <end position="344"/>
    </location>
</feature>
<dbReference type="GeneID" id="99673505"/>
<dbReference type="PROSITE" id="PS50850">
    <property type="entry name" value="MFS"/>
    <property type="match status" value="1"/>
</dbReference>
<evidence type="ECO:0000313" key="10">
    <source>
        <dbReference type="Proteomes" id="UP000237923"/>
    </source>
</evidence>
<dbReference type="EMBL" id="OKQR01000001">
    <property type="protein sequence ID" value="SPD92148.1"/>
    <property type="molecule type" value="Genomic_DNA"/>
</dbReference>
<feature type="transmembrane region" description="Helical" evidence="6">
    <location>
        <begin position="97"/>
        <end position="124"/>
    </location>
</feature>
<keyword evidence="2" id="KW-0813">Transport</keyword>
<evidence type="ECO:0000313" key="8">
    <source>
        <dbReference type="EMBL" id="SPD92148.1"/>
    </source>
</evidence>
<evidence type="ECO:0000313" key="11">
    <source>
        <dbReference type="Proteomes" id="UP000239237"/>
    </source>
</evidence>
<feature type="domain" description="Major facilitator superfamily (MFS) profile" evidence="7">
    <location>
        <begin position="31"/>
        <end position="409"/>
    </location>
</feature>
<reference evidence="9 10" key="2">
    <citation type="submission" date="2018-02" db="EMBL/GenBank/DDBJ databases">
        <authorList>
            <person name="Cohen D.B."/>
            <person name="Kent A.D."/>
        </authorList>
    </citation>
    <scope>NUCLEOTIDE SEQUENCE [LARGE SCALE GENOMIC DNA]</scope>
    <source>
        <strain evidence="9 10">CECT 9216</strain>
    </source>
</reference>
<evidence type="ECO:0000256" key="4">
    <source>
        <dbReference type="ARBA" id="ARBA00022989"/>
    </source>
</evidence>
<dbReference type="InterPro" id="IPR011701">
    <property type="entry name" value="MFS"/>
</dbReference>
<dbReference type="Proteomes" id="UP000237923">
    <property type="component" value="Unassembled WGS sequence"/>
</dbReference>
<comment type="subcellular location">
    <subcellularLocation>
        <location evidence="1">Cell membrane</location>
        <topology evidence="1">Multi-pass membrane protein</topology>
    </subcellularLocation>
</comment>
<dbReference type="GO" id="GO:0005886">
    <property type="term" value="C:plasma membrane"/>
    <property type="evidence" value="ECO:0007669"/>
    <property type="project" value="UniProtKB-SubCell"/>
</dbReference>